<evidence type="ECO:0000313" key="3">
    <source>
        <dbReference type="EMBL" id="KAF0291212.1"/>
    </source>
</evidence>
<dbReference type="InterPro" id="IPR051095">
    <property type="entry name" value="Dros_DevTransReg"/>
</dbReference>
<dbReference type="OrthoDB" id="6365676at2759"/>
<evidence type="ECO:0000313" key="4">
    <source>
        <dbReference type="Proteomes" id="UP000440578"/>
    </source>
</evidence>
<comment type="caution">
    <text evidence="3">The sequence shown here is derived from an EMBL/GenBank/DDBJ whole genome shotgun (WGS) entry which is preliminary data.</text>
</comment>
<sequence>MGTEQFSLKWNNHTRHLVGVFESLLQAESLVDVTLSCEGQSLKAHKLVLSACSPYFKTLFQDHSEAHPIVILKGK</sequence>
<dbReference type="InterPro" id="IPR011333">
    <property type="entry name" value="SKP1/BTB/POZ_sf"/>
</dbReference>
<dbReference type="Gene3D" id="3.30.710.10">
    <property type="entry name" value="Potassium Channel Kv1.1, Chain A"/>
    <property type="match status" value="1"/>
</dbReference>
<accession>A0A6A4VL09</accession>
<dbReference type="SUPFAM" id="SSF54695">
    <property type="entry name" value="POZ domain"/>
    <property type="match status" value="1"/>
</dbReference>
<evidence type="ECO:0000259" key="2">
    <source>
        <dbReference type="PROSITE" id="PS50097"/>
    </source>
</evidence>
<dbReference type="GO" id="GO:0006357">
    <property type="term" value="P:regulation of transcription by RNA polymerase II"/>
    <property type="evidence" value="ECO:0007669"/>
    <property type="project" value="TreeGrafter"/>
</dbReference>
<dbReference type="EMBL" id="VIIS01001898">
    <property type="protein sequence ID" value="KAF0291212.1"/>
    <property type="molecule type" value="Genomic_DNA"/>
</dbReference>
<dbReference type="InterPro" id="IPR000210">
    <property type="entry name" value="BTB/POZ_dom"/>
</dbReference>
<proteinExistence type="predicted"/>
<dbReference type="PANTHER" id="PTHR23110">
    <property type="entry name" value="BTB DOMAIN TRANSCRIPTION FACTOR"/>
    <property type="match status" value="1"/>
</dbReference>
<evidence type="ECO:0000256" key="1">
    <source>
        <dbReference type="ARBA" id="ARBA00023242"/>
    </source>
</evidence>
<dbReference type="Proteomes" id="UP000440578">
    <property type="component" value="Unassembled WGS sequence"/>
</dbReference>
<dbReference type="Pfam" id="PF00651">
    <property type="entry name" value="BTB"/>
    <property type="match status" value="1"/>
</dbReference>
<name>A0A6A4VL09_AMPAM</name>
<organism evidence="3 4">
    <name type="scientific">Amphibalanus amphitrite</name>
    <name type="common">Striped barnacle</name>
    <name type="synonym">Balanus amphitrite</name>
    <dbReference type="NCBI Taxonomy" id="1232801"/>
    <lineage>
        <taxon>Eukaryota</taxon>
        <taxon>Metazoa</taxon>
        <taxon>Ecdysozoa</taxon>
        <taxon>Arthropoda</taxon>
        <taxon>Crustacea</taxon>
        <taxon>Multicrustacea</taxon>
        <taxon>Cirripedia</taxon>
        <taxon>Thoracica</taxon>
        <taxon>Thoracicalcarea</taxon>
        <taxon>Balanomorpha</taxon>
        <taxon>Balanoidea</taxon>
        <taxon>Balanidae</taxon>
        <taxon>Amphibalaninae</taxon>
        <taxon>Amphibalanus</taxon>
    </lineage>
</organism>
<dbReference type="PROSITE" id="PS50097">
    <property type="entry name" value="BTB"/>
    <property type="match status" value="1"/>
</dbReference>
<dbReference type="AlphaFoldDB" id="A0A6A4VL09"/>
<dbReference type="GO" id="GO:0005634">
    <property type="term" value="C:nucleus"/>
    <property type="evidence" value="ECO:0007669"/>
    <property type="project" value="TreeGrafter"/>
</dbReference>
<gene>
    <name evidence="3" type="primary">ttk_0</name>
    <name evidence="3" type="ORF">FJT64_010635</name>
</gene>
<feature type="domain" description="BTB" evidence="2">
    <location>
        <begin position="31"/>
        <end position="75"/>
    </location>
</feature>
<dbReference type="PANTHER" id="PTHR23110:SF82">
    <property type="entry name" value="PROTEIN TRAMTRACK, ALPHA ISOFORM"/>
    <property type="match status" value="1"/>
</dbReference>
<keyword evidence="4" id="KW-1185">Reference proteome</keyword>
<keyword evidence="1" id="KW-0539">Nucleus</keyword>
<reference evidence="3 4" key="1">
    <citation type="submission" date="2019-07" db="EMBL/GenBank/DDBJ databases">
        <title>Draft genome assembly of a fouling barnacle, Amphibalanus amphitrite (Darwin, 1854): The first reference genome for Thecostraca.</title>
        <authorList>
            <person name="Kim W."/>
        </authorList>
    </citation>
    <scope>NUCLEOTIDE SEQUENCE [LARGE SCALE GENOMIC DNA]</scope>
    <source>
        <strain evidence="3">SNU_AA5</strain>
        <tissue evidence="3">Soma without cirri and trophi</tissue>
    </source>
</reference>
<protein>
    <submittedName>
        <fullName evidence="3">Protein tramtrack, beta isoform</fullName>
    </submittedName>
</protein>